<dbReference type="Proteomes" id="UP001383192">
    <property type="component" value="Unassembled WGS sequence"/>
</dbReference>
<dbReference type="PANTHER" id="PTHR12143:SF43">
    <property type="entry name" value="PUTATIVE-RELATED"/>
    <property type="match status" value="1"/>
</dbReference>
<feature type="domain" description="Glycosyl hydrolase family 92" evidence="2">
    <location>
        <begin position="372"/>
        <end position="816"/>
    </location>
</feature>
<dbReference type="Gene3D" id="2.70.98.10">
    <property type="match status" value="1"/>
</dbReference>
<dbReference type="InterPro" id="IPR008928">
    <property type="entry name" value="6-hairpin_glycosidase_sf"/>
</dbReference>
<dbReference type="PANTHER" id="PTHR12143">
    <property type="entry name" value="PEPTIDE N-GLYCANASE PNGASE -RELATED"/>
    <property type="match status" value="1"/>
</dbReference>
<dbReference type="EMBL" id="JAYKXP010000028">
    <property type="protein sequence ID" value="KAK7043804.1"/>
    <property type="molecule type" value="Genomic_DNA"/>
</dbReference>
<accession>A0AAW0CY32</accession>
<keyword evidence="1" id="KW-0732">Signal</keyword>
<evidence type="ECO:0000313" key="4">
    <source>
        <dbReference type="EMBL" id="KAK7043804.1"/>
    </source>
</evidence>
<dbReference type="AlphaFoldDB" id="A0AAW0CY32"/>
<evidence type="ECO:0008006" key="6">
    <source>
        <dbReference type="Google" id="ProtNLM"/>
    </source>
</evidence>
<protein>
    <recommendedName>
        <fullName evidence="6">Glycoside hydrolase family 92 protein</fullName>
    </recommendedName>
</protein>
<dbReference type="Pfam" id="PF07971">
    <property type="entry name" value="Glyco_hydro_92"/>
    <property type="match status" value="2"/>
</dbReference>
<dbReference type="GO" id="GO:0005829">
    <property type="term" value="C:cytosol"/>
    <property type="evidence" value="ECO:0007669"/>
    <property type="project" value="TreeGrafter"/>
</dbReference>
<feature type="chain" id="PRO_5043990350" description="Glycoside hydrolase family 92 protein" evidence="1">
    <location>
        <begin position="22"/>
        <end position="819"/>
    </location>
</feature>
<sequence length="819" mass="90500">MPLMSILFWWILLLLSRDGSSYQGTNPVLWPLLPLKSVNPLIGTTGPRTGMSGGMIPSVSHPFGSVRWVVQNQKNFVAAAPFNYSTSGRVHGFMGTRQPAVWMGESAWAGIVPGVSLDGEPIKTDWNTRAMYKVEGTEEFGIGHYAVRLMAGNDSTIQVDMSATSRAAHFVFSFDLSKAGASSSQPYIWLPVTRDSVKYHAVDTYEPYFPNGTVSVIPSEAGVEICGSNEEFDDIILVPLSVKPKAQNFRGWFCTHISFLTFGSSGGYQYGVTQAQMIYEGVPEGKGTELGAYVLLPGNVTQVEVRIGTSLISASQARANRDTEIPQGQSLADTRSTADMRWAEKLGRFEIDTTDEETKTIFYTSVWRGMQDTYRAAWALQLLFAPERIPGMIRSMLHDFEEAGRLPMWKNIAETNIMVGTHSNSLLGEAVRKGFGDMIFKDEELQTMWNAVWKDCTVPPVRDDTVVYRDREEVVTVPVIYVKLLTTIPQGVDFEARAGLSTYYGDEARGWVADDIHSESASRTLDYAYDDHAAAVLSAHLSSRITSLTMFPNGTIVSNVTQFLENRAISQPWVLWNADATSESGRTKGFIQARTSNGSWAGPVNGFTEGDRFVYSFAIVHAIQELIQRRGGNIGFVASLDEFFEEGRVNFANEPAHHTPYLYTLSGAPEKAARWVREMARTNYNNTPNGLSGNEDCGQMSAWYIFSAMGFYPVNPVSGEYVVGSPFFSRMIVHIPVPPFIRRGDDNVPIMDPFKAYNSSTGSYVLHISAPGAEGNIFVKSISVNGRRLGGDDGSAKWVLKHEEIMFGGLLEYDMAAEM</sequence>
<dbReference type="InterPro" id="IPR050883">
    <property type="entry name" value="PNGase"/>
</dbReference>
<dbReference type="InterPro" id="IPR014718">
    <property type="entry name" value="GH-type_carb-bd"/>
</dbReference>
<feature type="domain" description="Glycosyl hydrolase family 92 N-terminal" evidence="3">
    <location>
        <begin position="38"/>
        <end position="310"/>
    </location>
</feature>
<dbReference type="SUPFAM" id="SSF48208">
    <property type="entry name" value="Six-hairpin glycosidases"/>
    <property type="match status" value="1"/>
</dbReference>
<keyword evidence="5" id="KW-1185">Reference proteome</keyword>
<dbReference type="GO" id="GO:0005975">
    <property type="term" value="P:carbohydrate metabolic process"/>
    <property type="evidence" value="ECO:0007669"/>
    <property type="project" value="InterPro"/>
</dbReference>
<dbReference type="Gene3D" id="1.20.1050.60">
    <property type="entry name" value="alpha-1,2-mannosidase"/>
    <property type="match status" value="1"/>
</dbReference>
<reference evidence="4 5" key="1">
    <citation type="submission" date="2024-01" db="EMBL/GenBank/DDBJ databases">
        <title>A draft genome for a cacao thread blight-causing isolate of Paramarasmius palmivorus.</title>
        <authorList>
            <person name="Baruah I.K."/>
            <person name="Bukari Y."/>
            <person name="Amoako-Attah I."/>
            <person name="Meinhardt L.W."/>
            <person name="Bailey B.A."/>
            <person name="Cohen S.P."/>
        </authorList>
    </citation>
    <scope>NUCLEOTIDE SEQUENCE [LARGE SCALE GENOMIC DNA]</scope>
    <source>
        <strain evidence="4 5">GH-12</strain>
    </source>
</reference>
<gene>
    <name evidence="4" type="ORF">VNI00_008416</name>
</gene>
<proteinExistence type="predicted"/>
<evidence type="ECO:0000256" key="1">
    <source>
        <dbReference type="SAM" id="SignalP"/>
    </source>
</evidence>
<dbReference type="InterPro" id="IPR041371">
    <property type="entry name" value="GH92_N"/>
</dbReference>
<evidence type="ECO:0000259" key="3">
    <source>
        <dbReference type="Pfam" id="PF17678"/>
    </source>
</evidence>
<dbReference type="Gene3D" id="1.20.1610.10">
    <property type="entry name" value="alpha-1,2-mannosidases domains"/>
    <property type="match status" value="1"/>
</dbReference>
<dbReference type="InterPro" id="IPR012939">
    <property type="entry name" value="Glyco_hydro_92"/>
</dbReference>
<dbReference type="GO" id="GO:0000224">
    <property type="term" value="F:peptide-N4-(N-acetyl-beta-glucosaminyl)asparagine amidase activity"/>
    <property type="evidence" value="ECO:0007669"/>
    <property type="project" value="TreeGrafter"/>
</dbReference>
<dbReference type="Pfam" id="PF17678">
    <property type="entry name" value="Glyco_hydro_92N"/>
    <property type="match status" value="1"/>
</dbReference>
<dbReference type="GO" id="GO:0005634">
    <property type="term" value="C:nucleus"/>
    <property type="evidence" value="ECO:0007669"/>
    <property type="project" value="TreeGrafter"/>
</dbReference>
<name>A0AAW0CY32_9AGAR</name>
<evidence type="ECO:0000259" key="2">
    <source>
        <dbReference type="Pfam" id="PF07971"/>
    </source>
</evidence>
<feature type="domain" description="Glycosyl hydrolase family 92" evidence="2">
    <location>
        <begin position="316"/>
        <end position="370"/>
    </location>
</feature>
<feature type="signal peptide" evidence="1">
    <location>
        <begin position="1"/>
        <end position="21"/>
    </location>
</feature>
<dbReference type="Gene3D" id="3.30.2080.10">
    <property type="entry name" value="GH92 mannosidase domain"/>
    <property type="match status" value="1"/>
</dbReference>
<evidence type="ECO:0000313" key="5">
    <source>
        <dbReference type="Proteomes" id="UP001383192"/>
    </source>
</evidence>
<dbReference type="GO" id="GO:0006516">
    <property type="term" value="P:glycoprotein catabolic process"/>
    <property type="evidence" value="ECO:0007669"/>
    <property type="project" value="TreeGrafter"/>
</dbReference>
<organism evidence="4 5">
    <name type="scientific">Paramarasmius palmivorus</name>
    <dbReference type="NCBI Taxonomy" id="297713"/>
    <lineage>
        <taxon>Eukaryota</taxon>
        <taxon>Fungi</taxon>
        <taxon>Dikarya</taxon>
        <taxon>Basidiomycota</taxon>
        <taxon>Agaricomycotina</taxon>
        <taxon>Agaricomycetes</taxon>
        <taxon>Agaricomycetidae</taxon>
        <taxon>Agaricales</taxon>
        <taxon>Marasmiineae</taxon>
        <taxon>Marasmiaceae</taxon>
        <taxon>Paramarasmius</taxon>
    </lineage>
</organism>
<dbReference type="GO" id="GO:0030246">
    <property type="term" value="F:carbohydrate binding"/>
    <property type="evidence" value="ECO:0007669"/>
    <property type="project" value="InterPro"/>
</dbReference>
<comment type="caution">
    <text evidence="4">The sequence shown here is derived from an EMBL/GenBank/DDBJ whole genome shotgun (WGS) entry which is preliminary data.</text>
</comment>